<keyword evidence="9" id="KW-0028">Amino-acid biosynthesis</keyword>
<evidence type="ECO:0000313" key="13">
    <source>
        <dbReference type="Proteomes" id="UP001354989"/>
    </source>
</evidence>
<evidence type="ECO:0000256" key="1">
    <source>
        <dbReference type="ARBA" id="ARBA00004766"/>
    </source>
</evidence>
<gene>
    <name evidence="12" type="ORF">PEPS_02150</name>
</gene>
<dbReference type="PIRSF" id="PIRSF000726">
    <property type="entry name" value="Asp_kin"/>
    <property type="match status" value="1"/>
</dbReference>
<proteinExistence type="inferred from homology"/>
<dbReference type="InterPro" id="IPR036393">
    <property type="entry name" value="AceGlu_kinase-like_sf"/>
</dbReference>
<sequence>MQIFKFGGTSVGRPERMHQVAELVQSGQERKIVVLSALSGTTNSLVAIGNALFAKDNALARTLIEELFEHYLDFYTELVESTEAQAKALKIIETHFSFIRSLPGHFFNNRLNKELLAQGELMSTKLFTTYLHEQGVKAQLLPALDFMLINDEQEPDIAFSSAKLTELLSTYEDTKLFITQGYICRDHEGEVSNLSRGGSDYTATLIGAAVKAEEVQIWTDIDGLHNNDPRVVENTFPIPELSFDEASELAYFGAKILHPTSIIPSQRFNIPVRLKNTMEPQAAGTLINAKFTATGAVKAVAAKDGITAIKIRSNRMVLAYGFLRRIFEVFEKHKTPIDMITTSEVAVSLTIENTDKLEEITKELSLFGQVQVDTDQSIICVVGDFGEEKVGIATKVLDALVDTPIRMISYGGSDYNISLLVNSNHKTDTLVKLNNFLF</sequence>
<dbReference type="SUPFAM" id="SSF53633">
    <property type="entry name" value="Carbamate kinase-like"/>
    <property type="match status" value="1"/>
</dbReference>
<keyword evidence="3 8" id="KW-0808">Transferase</keyword>
<comment type="catalytic activity">
    <reaction evidence="7 8">
        <text>L-aspartate + ATP = 4-phospho-L-aspartate + ADP</text>
        <dbReference type="Rhea" id="RHEA:23776"/>
        <dbReference type="ChEBI" id="CHEBI:29991"/>
        <dbReference type="ChEBI" id="CHEBI:30616"/>
        <dbReference type="ChEBI" id="CHEBI:57535"/>
        <dbReference type="ChEBI" id="CHEBI:456216"/>
        <dbReference type="EC" id="2.7.2.4"/>
    </reaction>
</comment>
<evidence type="ECO:0000256" key="7">
    <source>
        <dbReference type="ARBA" id="ARBA00047872"/>
    </source>
</evidence>
<dbReference type="Gene3D" id="3.40.1160.10">
    <property type="entry name" value="Acetylglutamate kinase-like"/>
    <property type="match status" value="1"/>
</dbReference>
<keyword evidence="5 8" id="KW-0418">Kinase</keyword>
<organism evidence="12 13">
    <name type="scientific">Persicobacter psychrovividus</name>
    <dbReference type="NCBI Taxonomy" id="387638"/>
    <lineage>
        <taxon>Bacteria</taxon>
        <taxon>Pseudomonadati</taxon>
        <taxon>Bacteroidota</taxon>
        <taxon>Cytophagia</taxon>
        <taxon>Cytophagales</taxon>
        <taxon>Persicobacteraceae</taxon>
        <taxon>Persicobacter</taxon>
    </lineage>
</organism>
<dbReference type="CDD" id="cd04243">
    <property type="entry name" value="AAK_AK-HSDH-like"/>
    <property type="match status" value="1"/>
</dbReference>
<keyword evidence="13" id="KW-1185">Reference proteome</keyword>
<evidence type="ECO:0000256" key="6">
    <source>
        <dbReference type="ARBA" id="ARBA00022840"/>
    </source>
</evidence>
<dbReference type="InterPro" id="IPR001341">
    <property type="entry name" value="Asp_kinase"/>
</dbReference>
<dbReference type="Gene3D" id="3.30.70.260">
    <property type="match status" value="2"/>
</dbReference>
<reference evidence="12 13" key="1">
    <citation type="submission" date="2021-12" db="EMBL/GenBank/DDBJ databases">
        <title>Genome sequencing of bacteria with rrn-lacking chromosome and rrn-plasmid.</title>
        <authorList>
            <person name="Anda M."/>
            <person name="Iwasaki W."/>
        </authorList>
    </citation>
    <scope>NUCLEOTIDE SEQUENCE [LARGE SCALE GENOMIC DNA]</scope>
    <source>
        <strain evidence="12 13">NBRC 101262</strain>
    </source>
</reference>
<dbReference type="InterPro" id="IPR005260">
    <property type="entry name" value="Asp_kin_monofn"/>
</dbReference>
<evidence type="ECO:0000313" key="12">
    <source>
        <dbReference type="EMBL" id="BDC97934.1"/>
    </source>
</evidence>
<evidence type="ECO:0000256" key="8">
    <source>
        <dbReference type="RuleBase" id="RU003448"/>
    </source>
</evidence>
<protein>
    <recommendedName>
        <fullName evidence="8">Aspartokinase</fullName>
        <ecNumber evidence="8">2.7.2.4</ecNumber>
    </recommendedName>
</protein>
<dbReference type="Pfam" id="PF22468">
    <property type="entry name" value="ACT_9"/>
    <property type="match status" value="1"/>
</dbReference>
<dbReference type="EMBL" id="AP025292">
    <property type="protein sequence ID" value="BDC97934.1"/>
    <property type="molecule type" value="Genomic_DNA"/>
</dbReference>
<evidence type="ECO:0000256" key="9">
    <source>
        <dbReference type="RuleBase" id="RU004249"/>
    </source>
</evidence>
<dbReference type="PANTHER" id="PTHR21499:SF59">
    <property type="entry name" value="ASPARTOKINASE"/>
    <property type="match status" value="1"/>
</dbReference>
<name>A0ABN6L4F6_9BACT</name>
<evidence type="ECO:0000259" key="10">
    <source>
        <dbReference type="Pfam" id="PF00696"/>
    </source>
</evidence>
<dbReference type="Proteomes" id="UP001354989">
    <property type="component" value="Chromosome"/>
</dbReference>
<dbReference type="InterPro" id="IPR054352">
    <property type="entry name" value="ACT_Aspartokinase"/>
</dbReference>
<evidence type="ECO:0000259" key="11">
    <source>
        <dbReference type="Pfam" id="PF22468"/>
    </source>
</evidence>
<dbReference type="InterPro" id="IPR018042">
    <property type="entry name" value="Aspartate_kinase_CS"/>
</dbReference>
<keyword evidence="6" id="KW-0067">ATP-binding</keyword>
<dbReference type="SUPFAM" id="SSF55021">
    <property type="entry name" value="ACT-like"/>
    <property type="match status" value="2"/>
</dbReference>
<evidence type="ECO:0000256" key="5">
    <source>
        <dbReference type="ARBA" id="ARBA00022777"/>
    </source>
</evidence>
<dbReference type="PROSITE" id="PS00324">
    <property type="entry name" value="ASPARTOKINASE"/>
    <property type="match status" value="1"/>
</dbReference>
<comment type="pathway">
    <text evidence="9">Amino-acid biosynthesis; L-methionine biosynthesis via de novo pathway; L-homoserine from L-aspartate: step 1/3.</text>
</comment>
<dbReference type="RefSeq" id="WP_332919853.1">
    <property type="nucleotide sequence ID" value="NZ_AP025292.1"/>
</dbReference>
<feature type="domain" description="Aspartate/glutamate/uridylate kinase" evidence="10">
    <location>
        <begin position="3"/>
        <end position="276"/>
    </location>
</feature>
<comment type="pathway">
    <text evidence="1 9">Amino-acid biosynthesis; L-lysine biosynthesis via DAP pathway; (S)-tetrahydrodipicolinate from L-aspartate: step 1/4.</text>
</comment>
<dbReference type="Pfam" id="PF00696">
    <property type="entry name" value="AA_kinase"/>
    <property type="match status" value="1"/>
</dbReference>
<dbReference type="NCBIfam" id="TIGR00657">
    <property type="entry name" value="asp_kinases"/>
    <property type="match status" value="1"/>
</dbReference>
<dbReference type="EC" id="2.7.2.4" evidence="8"/>
<comment type="pathway">
    <text evidence="9">Amino-acid biosynthesis; L-threonine biosynthesis; L-threonine from L-aspartate: step 1/5.</text>
</comment>
<feature type="domain" description="Aspartokinase ACT" evidence="11">
    <location>
        <begin position="379"/>
        <end position="433"/>
    </location>
</feature>
<accession>A0ABN6L4F6</accession>
<evidence type="ECO:0000256" key="3">
    <source>
        <dbReference type="ARBA" id="ARBA00022679"/>
    </source>
</evidence>
<keyword evidence="4" id="KW-0547">Nucleotide-binding</keyword>
<evidence type="ECO:0000256" key="2">
    <source>
        <dbReference type="ARBA" id="ARBA00010122"/>
    </source>
</evidence>
<dbReference type="InterPro" id="IPR001048">
    <property type="entry name" value="Asp/Glu/Uridylate_kinase"/>
</dbReference>
<comment type="similarity">
    <text evidence="2 8">Belongs to the aspartokinase family.</text>
</comment>
<dbReference type="InterPro" id="IPR045865">
    <property type="entry name" value="ACT-like_dom_sf"/>
</dbReference>
<evidence type="ECO:0000256" key="4">
    <source>
        <dbReference type="ARBA" id="ARBA00022741"/>
    </source>
</evidence>
<dbReference type="PANTHER" id="PTHR21499">
    <property type="entry name" value="ASPARTATE KINASE"/>
    <property type="match status" value="1"/>
</dbReference>